<reference evidence="3" key="5">
    <citation type="submission" date="2018-04" db="UniProtKB">
        <authorList>
            <consortium name="EnsemblFungi"/>
        </authorList>
    </citation>
    <scope>IDENTIFICATION</scope>
    <source>
        <strain evidence="3">R3-111a-1</strain>
    </source>
</reference>
<evidence type="ECO:0000313" key="3">
    <source>
        <dbReference type="EnsemblFungi" id="EJT75507"/>
    </source>
</evidence>
<dbReference type="EnsemblFungi" id="EJT75507">
    <property type="protein sequence ID" value="EJT75507"/>
    <property type="gene ID" value="GGTG_05440"/>
</dbReference>
<dbReference type="EMBL" id="GL385397">
    <property type="protein sequence ID" value="EJT75507.1"/>
    <property type="molecule type" value="Genomic_DNA"/>
</dbReference>
<dbReference type="GeneID" id="20345898"/>
<dbReference type="RefSeq" id="XP_009221507.1">
    <property type="nucleotide sequence ID" value="XM_009223243.1"/>
</dbReference>
<evidence type="ECO:0000313" key="4">
    <source>
        <dbReference type="Proteomes" id="UP000006039"/>
    </source>
</evidence>
<dbReference type="AlphaFoldDB" id="J3NVX8"/>
<feature type="compositionally biased region" description="Gly residues" evidence="1">
    <location>
        <begin position="55"/>
        <end position="66"/>
    </location>
</feature>
<organism evidence="2">
    <name type="scientific">Gaeumannomyces tritici (strain R3-111a-1)</name>
    <name type="common">Wheat and barley take-all root rot fungus</name>
    <name type="synonym">Gaeumannomyces graminis var. tritici</name>
    <dbReference type="NCBI Taxonomy" id="644352"/>
    <lineage>
        <taxon>Eukaryota</taxon>
        <taxon>Fungi</taxon>
        <taxon>Dikarya</taxon>
        <taxon>Ascomycota</taxon>
        <taxon>Pezizomycotina</taxon>
        <taxon>Sordariomycetes</taxon>
        <taxon>Sordariomycetidae</taxon>
        <taxon>Magnaporthales</taxon>
        <taxon>Magnaporthaceae</taxon>
        <taxon>Gaeumannomyces</taxon>
    </lineage>
</organism>
<dbReference type="VEuPathDB" id="FungiDB:GGTG_05440"/>
<reference evidence="4" key="1">
    <citation type="submission" date="2010-07" db="EMBL/GenBank/DDBJ databases">
        <title>The genome sequence of Gaeumannomyces graminis var. tritici strain R3-111a-1.</title>
        <authorList>
            <consortium name="The Broad Institute Genome Sequencing Platform"/>
            <person name="Ma L.-J."/>
            <person name="Dead R."/>
            <person name="Young S."/>
            <person name="Zeng Q."/>
            <person name="Koehrsen M."/>
            <person name="Alvarado L."/>
            <person name="Berlin A."/>
            <person name="Chapman S.B."/>
            <person name="Chen Z."/>
            <person name="Freedman E."/>
            <person name="Gellesch M."/>
            <person name="Goldberg J."/>
            <person name="Griggs A."/>
            <person name="Gujja S."/>
            <person name="Heilman E.R."/>
            <person name="Heiman D."/>
            <person name="Hepburn T."/>
            <person name="Howarth C."/>
            <person name="Jen D."/>
            <person name="Larson L."/>
            <person name="Mehta T."/>
            <person name="Neiman D."/>
            <person name="Pearson M."/>
            <person name="Roberts A."/>
            <person name="Saif S."/>
            <person name="Shea T."/>
            <person name="Shenoy N."/>
            <person name="Sisk P."/>
            <person name="Stolte C."/>
            <person name="Sykes S."/>
            <person name="Walk T."/>
            <person name="White J."/>
            <person name="Yandava C."/>
            <person name="Haas B."/>
            <person name="Nusbaum C."/>
            <person name="Birren B."/>
        </authorList>
    </citation>
    <scope>NUCLEOTIDE SEQUENCE [LARGE SCALE GENOMIC DNA]</scope>
    <source>
        <strain evidence="4">R3-111a-1</strain>
    </source>
</reference>
<proteinExistence type="predicted"/>
<name>J3NVX8_GAET3</name>
<evidence type="ECO:0000256" key="1">
    <source>
        <dbReference type="SAM" id="MobiDB-lite"/>
    </source>
</evidence>
<accession>J3NVX8</accession>
<dbReference type="HOGENOM" id="CLU_2320518_0_0_1"/>
<reference evidence="3" key="4">
    <citation type="journal article" date="2015" name="G3 (Bethesda)">
        <title>Genome sequences of three phytopathogenic species of the Magnaporthaceae family of fungi.</title>
        <authorList>
            <person name="Okagaki L.H."/>
            <person name="Nunes C.C."/>
            <person name="Sailsbery J."/>
            <person name="Clay B."/>
            <person name="Brown D."/>
            <person name="John T."/>
            <person name="Oh Y."/>
            <person name="Young N."/>
            <person name="Fitzgerald M."/>
            <person name="Haas B.J."/>
            <person name="Zeng Q."/>
            <person name="Young S."/>
            <person name="Adiconis X."/>
            <person name="Fan L."/>
            <person name="Levin J.Z."/>
            <person name="Mitchell T.K."/>
            <person name="Okubara P.A."/>
            <person name="Farman M.L."/>
            <person name="Kohn L.M."/>
            <person name="Birren B."/>
            <person name="Ma L.-J."/>
            <person name="Dean R.A."/>
        </authorList>
    </citation>
    <scope>NUCLEOTIDE SEQUENCE</scope>
    <source>
        <strain evidence="3">R3-111a-1</strain>
    </source>
</reference>
<keyword evidence="4" id="KW-1185">Reference proteome</keyword>
<evidence type="ECO:0000313" key="2">
    <source>
        <dbReference type="EMBL" id="EJT75507.1"/>
    </source>
</evidence>
<gene>
    <name evidence="3" type="primary">20345898</name>
    <name evidence="2" type="ORF">GGTG_05440</name>
</gene>
<reference evidence="2" key="2">
    <citation type="submission" date="2010-07" db="EMBL/GenBank/DDBJ databases">
        <authorList>
            <consortium name="The Broad Institute Genome Sequencing Platform"/>
            <consortium name="Broad Institute Genome Sequencing Center for Infectious Disease"/>
            <person name="Ma L.-J."/>
            <person name="Dead R."/>
            <person name="Young S."/>
            <person name="Zeng Q."/>
            <person name="Koehrsen M."/>
            <person name="Alvarado L."/>
            <person name="Berlin A."/>
            <person name="Chapman S.B."/>
            <person name="Chen Z."/>
            <person name="Freedman E."/>
            <person name="Gellesch M."/>
            <person name="Goldberg J."/>
            <person name="Griggs A."/>
            <person name="Gujja S."/>
            <person name="Heilman E.R."/>
            <person name="Heiman D."/>
            <person name="Hepburn T."/>
            <person name="Howarth C."/>
            <person name="Jen D."/>
            <person name="Larson L."/>
            <person name="Mehta T."/>
            <person name="Neiman D."/>
            <person name="Pearson M."/>
            <person name="Roberts A."/>
            <person name="Saif S."/>
            <person name="Shea T."/>
            <person name="Shenoy N."/>
            <person name="Sisk P."/>
            <person name="Stolte C."/>
            <person name="Sykes S."/>
            <person name="Walk T."/>
            <person name="White J."/>
            <person name="Yandava C."/>
            <person name="Haas B."/>
            <person name="Nusbaum C."/>
            <person name="Birren B."/>
        </authorList>
    </citation>
    <scope>NUCLEOTIDE SEQUENCE</scope>
    <source>
        <strain evidence="2">R3-111a-1</strain>
    </source>
</reference>
<reference evidence="2" key="3">
    <citation type="submission" date="2010-09" db="EMBL/GenBank/DDBJ databases">
        <title>Annotation of Gaeumannomyces graminis var. tritici R3-111a-1.</title>
        <authorList>
            <consortium name="The Broad Institute Genome Sequencing Platform"/>
            <person name="Ma L.-J."/>
            <person name="Dead R."/>
            <person name="Young S.K."/>
            <person name="Zeng Q."/>
            <person name="Gargeya S."/>
            <person name="Fitzgerald M."/>
            <person name="Haas B."/>
            <person name="Abouelleil A."/>
            <person name="Alvarado L."/>
            <person name="Arachchi H.M."/>
            <person name="Berlin A."/>
            <person name="Brown A."/>
            <person name="Chapman S.B."/>
            <person name="Chen Z."/>
            <person name="Dunbar C."/>
            <person name="Freedman E."/>
            <person name="Gearin G."/>
            <person name="Gellesch M."/>
            <person name="Goldberg J."/>
            <person name="Griggs A."/>
            <person name="Gujja S."/>
            <person name="Heiman D."/>
            <person name="Howarth C."/>
            <person name="Larson L."/>
            <person name="Lui A."/>
            <person name="MacDonald P.J.P."/>
            <person name="Mehta T."/>
            <person name="Montmayeur A."/>
            <person name="Murphy C."/>
            <person name="Neiman D."/>
            <person name="Pearson M."/>
            <person name="Priest M."/>
            <person name="Roberts A."/>
            <person name="Saif S."/>
            <person name="Shea T."/>
            <person name="Shenoy N."/>
            <person name="Sisk P."/>
            <person name="Stolte C."/>
            <person name="Sykes S."/>
            <person name="Yandava C."/>
            <person name="Wortman J."/>
            <person name="Nusbaum C."/>
            <person name="Birren B."/>
        </authorList>
    </citation>
    <scope>NUCLEOTIDE SEQUENCE</scope>
    <source>
        <strain evidence="2">R3-111a-1</strain>
    </source>
</reference>
<protein>
    <submittedName>
        <fullName evidence="2 3">Uncharacterized protein</fullName>
    </submittedName>
</protein>
<feature type="region of interest" description="Disordered" evidence="1">
    <location>
        <begin position="39"/>
        <end position="68"/>
    </location>
</feature>
<sequence>MCVLFAASTRIVIAGSSCGGRLCGVSKMERWRARRPRHWSRVEEGEGHSAINMGGTSGRTVNGGGQTQPCLLVPAQDSRKLARLVNPQRRRHCIVDFDR</sequence>
<dbReference type="Proteomes" id="UP000006039">
    <property type="component" value="Unassembled WGS sequence"/>
</dbReference>